<sequence>MLKLRAIGHDGLDAASDLLTKGFPSRTRDFWRRGLKRLLDHEGTAGAGPIGNFLMAGETPIGILLTITRSDKGTGRKVINLSSWYVEESHRWYAPRMLLAAMSDSRATYTDLTPSKAATELNNRLGFRTIDYDLPLFALPWLAIAGRRRGRLVALDAVPAGAIAEALMRDLRAHRDLGCIVTVIESGGRHHPLVFDVIRKKRIPLARVIYAESSDLVTDNLAILARLLLRHGVPLLCLQLPRGRHVPHAWRWKSGLRYQVKGEWDERIIDELYSERVLLKV</sequence>
<dbReference type="EMBL" id="BSOP01000017">
    <property type="protein sequence ID" value="GLR50870.1"/>
    <property type="molecule type" value="Genomic_DNA"/>
</dbReference>
<accession>A0ABQ5ZGZ3</accession>
<gene>
    <name evidence="1" type="ORF">GCM10007923_20780</name>
</gene>
<dbReference type="RefSeq" id="WP_244766075.1">
    <property type="nucleotide sequence ID" value="NZ_BSOP01000017.1"/>
</dbReference>
<reference evidence="2" key="1">
    <citation type="journal article" date="2019" name="Int. J. Syst. Evol. Microbiol.">
        <title>The Global Catalogue of Microorganisms (GCM) 10K type strain sequencing project: providing services to taxonomists for standard genome sequencing and annotation.</title>
        <authorList>
            <consortium name="The Broad Institute Genomics Platform"/>
            <consortium name="The Broad Institute Genome Sequencing Center for Infectious Disease"/>
            <person name="Wu L."/>
            <person name="Ma J."/>
        </authorList>
    </citation>
    <scope>NUCLEOTIDE SEQUENCE [LARGE SCALE GENOMIC DNA]</scope>
    <source>
        <strain evidence="2">NBRC 102122</strain>
    </source>
</reference>
<keyword evidence="2" id="KW-1185">Reference proteome</keyword>
<evidence type="ECO:0000313" key="2">
    <source>
        <dbReference type="Proteomes" id="UP001156702"/>
    </source>
</evidence>
<comment type="caution">
    <text evidence="1">The sequence shown here is derived from an EMBL/GenBank/DDBJ whole genome shotgun (WGS) entry which is preliminary data.</text>
</comment>
<dbReference type="Proteomes" id="UP001156702">
    <property type="component" value="Unassembled WGS sequence"/>
</dbReference>
<evidence type="ECO:0000313" key="1">
    <source>
        <dbReference type="EMBL" id="GLR50870.1"/>
    </source>
</evidence>
<name>A0ABQ5ZGZ3_9HYPH</name>
<protein>
    <submittedName>
        <fullName evidence="1">Uncharacterized protein</fullName>
    </submittedName>
</protein>
<organism evidence="1 2">
    <name type="scientific">Shinella yambaruensis</name>
    <dbReference type="NCBI Taxonomy" id="415996"/>
    <lineage>
        <taxon>Bacteria</taxon>
        <taxon>Pseudomonadati</taxon>
        <taxon>Pseudomonadota</taxon>
        <taxon>Alphaproteobacteria</taxon>
        <taxon>Hyphomicrobiales</taxon>
        <taxon>Rhizobiaceae</taxon>
        <taxon>Shinella</taxon>
    </lineage>
</organism>
<proteinExistence type="predicted"/>